<evidence type="ECO:0000313" key="3">
    <source>
        <dbReference type="EMBL" id="MBB3167197.1"/>
    </source>
</evidence>
<keyword evidence="1" id="KW-0732">Signal</keyword>
<protein>
    <recommendedName>
        <fullName evidence="2">Ice-binding protein C-terminal domain-containing protein</fullName>
    </recommendedName>
</protein>
<dbReference type="RefSeq" id="WP_183907711.1">
    <property type="nucleotide sequence ID" value="NZ_JACHXZ010000001.1"/>
</dbReference>
<feature type="signal peptide" evidence="1">
    <location>
        <begin position="1"/>
        <end position="22"/>
    </location>
</feature>
<name>A0A839UP30_9GAMM</name>
<dbReference type="Proteomes" id="UP000559987">
    <property type="component" value="Unassembled WGS sequence"/>
</dbReference>
<dbReference type="EMBL" id="JACHXZ010000001">
    <property type="protein sequence ID" value="MBB3167197.1"/>
    <property type="molecule type" value="Genomic_DNA"/>
</dbReference>
<dbReference type="NCBIfam" id="TIGR02595">
    <property type="entry name" value="PEP_CTERM"/>
    <property type="match status" value="1"/>
</dbReference>
<keyword evidence="4" id="KW-1185">Reference proteome</keyword>
<organism evidence="3 4">
    <name type="scientific">Simiduia aestuariiviva</name>
    <dbReference type="NCBI Taxonomy" id="1510459"/>
    <lineage>
        <taxon>Bacteria</taxon>
        <taxon>Pseudomonadati</taxon>
        <taxon>Pseudomonadota</taxon>
        <taxon>Gammaproteobacteria</taxon>
        <taxon>Cellvibrionales</taxon>
        <taxon>Cellvibrionaceae</taxon>
        <taxon>Simiduia</taxon>
    </lineage>
</organism>
<sequence>MNQLIKATALTLLASLPMTASASLLSVWDSDWQQMTPTSGNGDGPVGPGVGGQPFDVEFLMYKFDASTNTLHVGLQTGFDIIDADNNGYTHTDGKTYYNGDLALSFDGSTSRYEYALDFGNLTKGYYGTNLGTDAAGLYQVSSWNTEVYSGHGVSNPFAMASGTLKVAGNSSNFTEGFATGADGKKSYYNMFSFNIGAIGLLGDFGLDAHWTMSCGNDYLDAHADVYVPEPAPFALLGLGLLGLGFMRRRAAQ</sequence>
<evidence type="ECO:0000313" key="4">
    <source>
        <dbReference type="Proteomes" id="UP000559987"/>
    </source>
</evidence>
<accession>A0A839UP30</accession>
<dbReference type="Pfam" id="PF07589">
    <property type="entry name" value="PEP-CTERM"/>
    <property type="match status" value="1"/>
</dbReference>
<comment type="caution">
    <text evidence="3">The sequence shown here is derived from an EMBL/GenBank/DDBJ whole genome shotgun (WGS) entry which is preliminary data.</text>
</comment>
<feature type="chain" id="PRO_5032765718" description="Ice-binding protein C-terminal domain-containing protein" evidence="1">
    <location>
        <begin position="23"/>
        <end position="253"/>
    </location>
</feature>
<feature type="domain" description="Ice-binding protein C-terminal" evidence="2">
    <location>
        <begin position="228"/>
        <end position="249"/>
    </location>
</feature>
<evidence type="ECO:0000259" key="2">
    <source>
        <dbReference type="Pfam" id="PF07589"/>
    </source>
</evidence>
<proteinExistence type="predicted"/>
<reference evidence="3 4" key="1">
    <citation type="submission" date="2020-08" db="EMBL/GenBank/DDBJ databases">
        <title>Genomic Encyclopedia of Type Strains, Phase III (KMG-III): the genomes of soil and plant-associated and newly described type strains.</title>
        <authorList>
            <person name="Whitman W."/>
        </authorList>
    </citation>
    <scope>NUCLEOTIDE SEQUENCE [LARGE SCALE GENOMIC DNA]</scope>
    <source>
        <strain evidence="3 4">CECT 8571</strain>
    </source>
</reference>
<dbReference type="InterPro" id="IPR013424">
    <property type="entry name" value="Ice-binding_C"/>
</dbReference>
<gene>
    <name evidence="3" type="ORF">FHS30_000373</name>
</gene>
<evidence type="ECO:0000256" key="1">
    <source>
        <dbReference type="SAM" id="SignalP"/>
    </source>
</evidence>
<dbReference type="AlphaFoldDB" id="A0A839UP30"/>